<dbReference type="Proteomes" id="UP000320095">
    <property type="component" value="Unassembled WGS sequence"/>
</dbReference>
<dbReference type="RefSeq" id="WP_140689176.1">
    <property type="nucleotide sequence ID" value="NZ_RCZG01000002.1"/>
</dbReference>
<reference evidence="3 4" key="1">
    <citation type="journal article" date="2019" name="Environ. Microbiol.">
        <title>Species interactions and distinct microbial communities in high Arctic permafrost affected cryosols are associated with the CH4 and CO2 gas fluxes.</title>
        <authorList>
            <person name="Altshuler I."/>
            <person name="Hamel J."/>
            <person name="Turney S."/>
            <person name="Magnuson E."/>
            <person name="Levesque R."/>
            <person name="Greer C."/>
            <person name="Whyte L.G."/>
        </authorList>
    </citation>
    <scope>NUCLEOTIDE SEQUENCE [LARGE SCALE GENOMIC DNA]</scope>
    <source>
        <strain evidence="3 4">S5.20</strain>
    </source>
</reference>
<proteinExistence type="inferred from homology"/>
<dbReference type="PANTHER" id="PTHR34406:SF1">
    <property type="entry name" value="PROTEIN YCEI"/>
    <property type="match status" value="1"/>
</dbReference>
<feature type="domain" description="Lipid/polyisoprenoid-binding YceI-like" evidence="2">
    <location>
        <begin position="14"/>
        <end position="167"/>
    </location>
</feature>
<comment type="caution">
    <text evidence="3">The sequence shown here is derived from an EMBL/GenBank/DDBJ whole genome shotgun (WGS) entry which is preliminary data.</text>
</comment>
<name>A0A502EH75_9MYCO</name>
<keyword evidence="4" id="KW-1185">Reference proteome</keyword>
<dbReference type="InterPro" id="IPR007372">
    <property type="entry name" value="Lipid/polyisoprenoid-bd_YceI"/>
</dbReference>
<dbReference type="OrthoDB" id="9811006at2"/>
<evidence type="ECO:0000313" key="3">
    <source>
        <dbReference type="EMBL" id="TPG35846.1"/>
    </source>
</evidence>
<dbReference type="SMART" id="SM00867">
    <property type="entry name" value="YceI"/>
    <property type="match status" value="1"/>
</dbReference>
<dbReference type="AlphaFoldDB" id="A0A502EH75"/>
<protein>
    <recommendedName>
        <fullName evidence="2">Lipid/polyisoprenoid-binding YceI-like domain-containing protein</fullName>
    </recommendedName>
</protein>
<organism evidence="3 4">
    <name type="scientific">Mycolicibacterium hodleri</name>
    <dbReference type="NCBI Taxonomy" id="49897"/>
    <lineage>
        <taxon>Bacteria</taxon>
        <taxon>Bacillati</taxon>
        <taxon>Actinomycetota</taxon>
        <taxon>Actinomycetes</taxon>
        <taxon>Mycobacteriales</taxon>
        <taxon>Mycobacteriaceae</taxon>
        <taxon>Mycolicibacterium</taxon>
    </lineage>
</organism>
<accession>A0A502EH75</accession>
<evidence type="ECO:0000313" key="4">
    <source>
        <dbReference type="Proteomes" id="UP000320095"/>
    </source>
</evidence>
<dbReference type="InterPro" id="IPR036761">
    <property type="entry name" value="TTHA0802/YceI-like_sf"/>
</dbReference>
<dbReference type="Gene3D" id="2.40.128.110">
    <property type="entry name" value="Lipid/polyisoprenoid-binding, YceI-like"/>
    <property type="match status" value="1"/>
</dbReference>
<evidence type="ECO:0000256" key="1">
    <source>
        <dbReference type="ARBA" id="ARBA00008812"/>
    </source>
</evidence>
<dbReference type="EMBL" id="RCZG01000002">
    <property type="protein sequence ID" value="TPG35846.1"/>
    <property type="molecule type" value="Genomic_DNA"/>
</dbReference>
<sequence>MNTSSANSALEEGHWTLDPAATSIGFQAKLLLGLKVNGHFSRYEARITVGASAAESSVAVTVYTDSIATGIKMRDGHLRADNVFDSARFPTLQFESTAVAETATGLDVVGDLRVRDVTRPISFHAVRVIGSPVPRYTVEVSITPKEFGITRPGTTKTLDVLIDATLRRS</sequence>
<evidence type="ECO:0000259" key="2">
    <source>
        <dbReference type="SMART" id="SM00867"/>
    </source>
</evidence>
<dbReference type="PANTHER" id="PTHR34406">
    <property type="entry name" value="PROTEIN YCEI"/>
    <property type="match status" value="1"/>
</dbReference>
<gene>
    <name evidence="3" type="ORF">EAH80_07315</name>
</gene>
<dbReference type="SUPFAM" id="SSF101874">
    <property type="entry name" value="YceI-like"/>
    <property type="match status" value="1"/>
</dbReference>
<dbReference type="Pfam" id="PF04264">
    <property type="entry name" value="YceI"/>
    <property type="match status" value="1"/>
</dbReference>
<comment type="similarity">
    <text evidence="1">Belongs to the UPF0312 family.</text>
</comment>